<evidence type="ECO:0000313" key="3">
    <source>
        <dbReference type="EMBL" id="APZ42646.1"/>
    </source>
</evidence>
<name>A0A1P8UFM8_9GAMM</name>
<dbReference type="Proteomes" id="UP000243807">
    <property type="component" value="Chromosome"/>
</dbReference>
<dbReference type="EMBL" id="CP019434">
    <property type="protein sequence ID" value="APZ42646.1"/>
    <property type="molecule type" value="Genomic_DNA"/>
</dbReference>
<keyword evidence="4" id="KW-1185">Reference proteome</keyword>
<evidence type="ECO:0000313" key="4">
    <source>
        <dbReference type="Proteomes" id="UP000243807"/>
    </source>
</evidence>
<comment type="similarity">
    <text evidence="1">Belongs to the GSP E family.</text>
</comment>
<sequence>MDPIAHRLVELNHNTPFTDANLAPGQPLMIRTPAGYQPADDEPLDAQAIETFLALPGMAGEGWRERMQNNGGSWGFARTTRTSRLRISLYETGGEKHTLRVAIRRLPLHAPDFEDIGLPSHITNVVEQGRGLFLITGPTGAGKSTTLASLLERINRSHALHIQTIEEPIEYVFKPNKSVISQVEVPVNVDSFEHGVHAALRHRPDIIAIGKMRDRQTVSAALQAASSGHFVLGTLHTASVDETVDAVLQFFDGQESEQKRMLLASALIGIISQTLLPDVRGEKLVLAHELMLMTPGIANLIRQNKIQQLSGAIEEGRSSGMCTLNDSLNRLVREGRVSKTAAFRAAYTREGLNL</sequence>
<dbReference type="KEGG" id="afy:BW247_05650"/>
<dbReference type="InterPro" id="IPR001482">
    <property type="entry name" value="T2SS/T4SS_dom"/>
</dbReference>
<dbReference type="InterPro" id="IPR027417">
    <property type="entry name" value="P-loop_NTPase"/>
</dbReference>
<dbReference type="AlphaFoldDB" id="A0A1P8UFM8"/>
<dbReference type="PANTHER" id="PTHR30486">
    <property type="entry name" value="TWITCHING MOTILITY PROTEIN PILT"/>
    <property type="match status" value="1"/>
</dbReference>
<dbReference type="Gene3D" id="3.40.50.300">
    <property type="entry name" value="P-loop containing nucleotide triphosphate hydrolases"/>
    <property type="match status" value="1"/>
</dbReference>
<dbReference type="Pfam" id="PF00437">
    <property type="entry name" value="T2SSE"/>
    <property type="match status" value="1"/>
</dbReference>
<feature type="domain" description="Bacterial type II secretion system protein E" evidence="2">
    <location>
        <begin position="82"/>
        <end position="278"/>
    </location>
</feature>
<dbReference type="PANTHER" id="PTHR30486:SF16">
    <property type="entry name" value="TWITCHING MOTILITY PROTEIN PILT"/>
    <property type="match status" value="1"/>
</dbReference>
<evidence type="ECO:0000259" key="2">
    <source>
        <dbReference type="Pfam" id="PF00437"/>
    </source>
</evidence>
<gene>
    <name evidence="3" type="ORF">BW247_05650</name>
</gene>
<reference evidence="3 4" key="1">
    <citation type="submission" date="2017-01" db="EMBL/GenBank/DDBJ databases">
        <title>Draft sequence of Acidihalobacter ferrooxidans strain DSM 14175 (strain V8).</title>
        <authorList>
            <person name="Khaleque H.N."/>
            <person name="Ramsay J.P."/>
            <person name="Murphy R.J.T."/>
            <person name="Kaksonen A.H."/>
            <person name="Boxall N.J."/>
            <person name="Watkin E.L.J."/>
        </authorList>
    </citation>
    <scope>NUCLEOTIDE SEQUENCE [LARGE SCALE GENOMIC DNA]</scope>
    <source>
        <strain evidence="3 4">V8</strain>
    </source>
</reference>
<organism evidence="3 4">
    <name type="scientific">Acidihalobacter ferrooxydans</name>
    <dbReference type="NCBI Taxonomy" id="1765967"/>
    <lineage>
        <taxon>Bacteria</taxon>
        <taxon>Pseudomonadati</taxon>
        <taxon>Pseudomonadota</taxon>
        <taxon>Gammaproteobacteria</taxon>
        <taxon>Chromatiales</taxon>
        <taxon>Ectothiorhodospiraceae</taxon>
        <taxon>Acidihalobacter</taxon>
    </lineage>
</organism>
<evidence type="ECO:0000256" key="1">
    <source>
        <dbReference type="ARBA" id="ARBA00006611"/>
    </source>
</evidence>
<accession>A0A1P8UFM8</accession>
<dbReference type="SUPFAM" id="SSF52540">
    <property type="entry name" value="P-loop containing nucleoside triphosphate hydrolases"/>
    <property type="match status" value="1"/>
</dbReference>
<dbReference type="STRING" id="1765967.BW247_05650"/>
<dbReference type="GO" id="GO:0016887">
    <property type="term" value="F:ATP hydrolysis activity"/>
    <property type="evidence" value="ECO:0007669"/>
    <property type="project" value="InterPro"/>
</dbReference>
<proteinExistence type="inferred from homology"/>
<dbReference type="InterPro" id="IPR050921">
    <property type="entry name" value="T4SS_GSP_E_ATPase"/>
</dbReference>
<protein>
    <recommendedName>
        <fullName evidence="2">Bacterial type II secretion system protein E domain-containing protein</fullName>
    </recommendedName>
</protein>